<feature type="region of interest" description="Disordered" evidence="1">
    <location>
        <begin position="157"/>
        <end position="182"/>
    </location>
</feature>
<evidence type="ECO:0000313" key="2">
    <source>
        <dbReference type="EMBL" id="ODQ76779.1"/>
    </source>
</evidence>
<dbReference type="Proteomes" id="UP000094385">
    <property type="component" value="Unassembled WGS sequence"/>
</dbReference>
<evidence type="ECO:0000313" key="3">
    <source>
        <dbReference type="Proteomes" id="UP000094385"/>
    </source>
</evidence>
<feature type="compositionally biased region" description="Acidic residues" evidence="1">
    <location>
        <begin position="85"/>
        <end position="113"/>
    </location>
</feature>
<proteinExistence type="predicted"/>
<dbReference type="AlphaFoldDB" id="A0A1E3QGE4"/>
<gene>
    <name evidence="2" type="ORF">LIPSTDRAFT_67770</name>
</gene>
<dbReference type="EMBL" id="KV454289">
    <property type="protein sequence ID" value="ODQ76779.1"/>
    <property type="molecule type" value="Genomic_DNA"/>
</dbReference>
<organism evidence="2 3">
    <name type="scientific">Lipomyces starkeyi NRRL Y-11557</name>
    <dbReference type="NCBI Taxonomy" id="675824"/>
    <lineage>
        <taxon>Eukaryota</taxon>
        <taxon>Fungi</taxon>
        <taxon>Dikarya</taxon>
        <taxon>Ascomycota</taxon>
        <taxon>Saccharomycotina</taxon>
        <taxon>Lipomycetes</taxon>
        <taxon>Lipomycetales</taxon>
        <taxon>Lipomycetaceae</taxon>
        <taxon>Lipomyces</taxon>
    </lineage>
</organism>
<accession>A0A1E3QGE4</accession>
<evidence type="ECO:0000256" key="1">
    <source>
        <dbReference type="SAM" id="MobiDB-lite"/>
    </source>
</evidence>
<protein>
    <submittedName>
        <fullName evidence="2">Uncharacterized protein</fullName>
    </submittedName>
</protein>
<reference evidence="2 3" key="1">
    <citation type="journal article" date="2016" name="Proc. Natl. Acad. Sci. U.S.A.">
        <title>Comparative genomics of biotechnologically important yeasts.</title>
        <authorList>
            <person name="Riley R."/>
            <person name="Haridas S."/>
            <person name="Wolfe K.H."/>
            <person name="Lopes M.R."/>
            <person name="Hittinger C.T."/>
            <person name="Goeker M."/>
            <person name="Salamov A.A."/>
            <person name="Wisecaver J.H."/>
            <person name="Long T.M."/>
            <person name="Calvey C.H."/>
            <person name="Aerts A.L."/>
            <person name="Barry K.W."/>
            <person name="Choi C."/>
            <person name="Clum A."/>
            <person name="Coughlan A.Y."/>
            <person name="Deshpande S."/>
            <person name="Douglass A.P."/>
            <person name="Hanson S.J."/>
            <person name="Klenk H.-P."/>
            <person name="LaButti K.M."/>
            <person name="Lapidus A."/>
            <person name="Lindquist E.A."/>
            <person name="Lipzen A.M."/>
            <person name="Meier-Kolthoff J.P."/>
            <person name="Ohm R.A."/>
            <person name="Otillar R.P."/>
            <person name="Pangilinan J.L."/>
            <person name="Peng Y."/>
            <person name="Rokas A."/>
            <person name="Rosa C.A."/>
            <person name="Scheuner C."/>
            <person name="Sibirny A.A."/>
            <person name="Slot J.C."/>
            <person name="Stielow J.B."/>
            <person name="Sun H."/>
            <person name="Kurtzman C.P."/>
            <person name="Blackwell M."/>
            <person name="Grigoriev I.V."/>
            <person name="Jeffries T.W."/>
        </authorList>
    </citation>
    <scope>NUCLEOTIDE SEQUENCE [LARGE SCALE GENOMIC DNA]</scope>
    <source>
        <strain evidence="2 3">NRRL Y-11557</strain>
    </source>
</reference>
<keyword evidence="3" id="KW-1185">Reference proteome</keyword>
<sequence length="182" mass="20121">MPIVEGTFYCPMQCTSGHHRNARYILGLGHEVPLRAYYRHRNQRRRIGRASLLTADEQTVSSTSNPAKPYIDVEFDSQQGQSGPEFEDDVQHDDIADGQDFAEGDDESDEDFADVVADQEERSDVQSVLSCDDLSGDPELDILDGDLEMQDDSNCAVQPPTSGMISGTYTCGRPTSESSYSQ</sequence>
<feature type="region of interest" description="Disordered" evidence="1">
    <location>
        <begin position="77"/>
        <end position="142"/>
    </location>
</feature>
<name>A0A1E3QGE4_LIPST</name>
<dbReference type="OrthoDB" id="4101590at2759"/>